<dbReference type="GO" id="GO:0004065">
    <property type="term" value="F:arylsulfatase activity"/>
    <property type="evidence" value="ECO:0007669"/>
    <property type="project" value="TreeGrafter"/>
</dbReference>
<evidence type="ECO:0000256" key="2">
    <source>
        <dbReference type="ARBA" id="ARBA00022723"/>
    </source>
</evidence>
<keyword evidence="2" id="KW-0479">Metal-binding</keyword>
<organism evidence="6 7">
    <name type="scientific">Rudanella paleaurantiibacter</name>
    <dbReference type="NCBI Taxonomy" id="2614655"/>
    <lineage>
        <taxon>Bacteria</taxon>
        <taxon>Pseudomonadati</taxon>
        <taxon>Bacteroidota</taxon>
        <taxon>Cytophagia</taxon>
        <taxon>Cytophagales</taxon>
        <taxon>Cytophagaceae</taxon>
        <taxon>Rudanella</taxon>
    </lineage>
</organism>
<dbReference type="SUPFAM" id="SSF53649">
    <property type="entry name" value="Alkaline phosphatase-like"/>
    <property type="match status" value="1"/>
</dbReference>
<dbReference type="PROSITE" id="PS00523">
    <property type="entry name" value="SULFATASE_1"/>
    <property type="match status" value="1"/>
</dbReference>
<evidence type="ECO:0000256" key="3">
    <source>
        <dbReference type="ARBA" id="ARBA00022801"/>
    </source>
</evidence>
<dbReference type="EMBL" id="WELI01000013">
    <property type="protein sequence ID" value="KAB7726849.1"/>
    <property type="molecule type" value="Genomic_DNA"/>
</dbReference>
<evidence type="ECO:0000313" key="6">
    <source>
        <dbReference type="EMBL" id="KAB7726849.1"/>
    </source>
</evidence>
<evidence type="ECO:0000256" key="1">
    <source>
        <dbReference type="ARBA" id="ARBA00008779"/>
    </source>
</evidence>
<dbReference type="Gene3D" id="3.40.720.10">
    <property type="entry name" value="Alkaline Phosphatase, subunit A"/>
    <property type="match status" value="1"/>
</dbReference>
<dbReference type="InterPro" id="IPR024607">
    <property type="entry name" value="Sulfatase_CS"/>
</dbReference>
<evidence type="ECO:0000256" key="4">
    <source>
        <dbReference type="ARBA" id="ARBA00022837"/>
    </source>
</evidence>
<dbReference type="Proteomes" id="UP000488299">
    <property type="component" value="Unassembled WGS sequence"/>
</dbReference>
<keyword evidence="7" id="KW-1185">Reference proteome</keyword>
<sequence length="474" mass="53206">MLKILSTILAGCLYFGWNHDFANHSQTPAAQPPNIIVILTDDQGYADVGFHGSKDIRTPNIDRIARNGVVCSEGYVSFAVCGPSRAGLLTGRYQDRFGFSRNPLVAPNDPAMGLPTSEQTIADLLKKANYTTAVVGKWHLGAHPSLHPNKRGFDQFFGFLGGGHQYFPKNLTLKDLSEMKSEYDSYRTRLMHNTKRVEETEYLTDALSREAVRFIREQQNKPFFLYLAYNAPHAPLQASEKYLSRFSDIADPRRRTYAAMVSAVDDGVGNILNQLEELELDKNTIVFFLSDNGGPTPDNASDNTPLRGKKGDFFDGGVRVPFAVQWPGTLPAGSRYTQPVSSLDIFATAAAVANVKPKNRLDGVNLIPYLSGRNKGIPHDYLFWRNIDGQKLAVRSPTDKLITQPNMEFLFRIKDDIAEKNNLSQQDSQTREALKTKANDWNRQLPPPAFLGLMQEKEYNQLHPDRFKVVEDFK</sequence>
<dbReference type="InterPro" id="IPR050738">
    <property type="entry name" value="Sulfatase"/>
</dbReference>
<dbReference type="PANTHER" id="PTHR42693">
    <property type="entry name" value="ARYLSULFATASE FAMILY MEMBER"/>
    <property type="match status" value="1"/>
</dbReference>
<protein>
    <submittedName>
        <fullName evidence="6">Sulfatase-like hydrolase/transferase</fullName>
    </submittedName>
</protein>
<name>A0A7J5TTE7_9BACT</name>
<gene>
    <name evidence="6" type="ORF">F5984_23325</name>
</gene>
<feature type="domain" description="Sulfatase N-terminal" evidence="5">
    <location>
        <begin position="33"/>
        <end position="354"/>
    </location>
</feature>
<evidence type="ECO:0000313" key="7">
    <source>
        <dbReference type="Proteomes" id="UP000488299"/>
    </source>
</evidence>
<dbReference type="Pfam" id="PF00884">
    <property type="entry name" value="Sulfatase"/>
    <property type="match status" value="1"/>
</dbReference>
<dbReference type="GO" id="GO:0016740">
    <property type="term" value="F:transferase activity"/>
    <property type="evidence" value="ECO:0007669"/>
    <property type="project" value="UniProtKB-KW"/>
</dbReference>
<proteinExistence type="inferred from homology"/>
<dbReference type="InterPro" id="IPR017850">
    <property type="entry name" value="Alkaline_phosphatase_core_sf"/>
</dbReference>
<keyword evidence="4" id="KW-0106">Calcium</keyword>
<reference evidence="6 7" key="1">
    <citation type="submission" date="2019-10" db="EMBL/GenBank/DDBJ databases">
        <title>Rudanella paleaurantiibacter sp. nov., isolated from sludge.</title>
        <authorList>
            <person name="Xu S.Q."/>
        </authorList>
    </citation>
    <scope>NUCLEOTIDE SEQUENCE [LARGE SCALE GENOMIC DNA]</scope>
    <source>
        <strain evidence="6 7">HX-22-17</strain>
    </source>
</reference>
<accession>A0A7J5TTE7</accession>
<keyword evidence="3 6" id="KW-0378">Hydrolase</keyword>
<comment type="similarity">
    <text evidence="1">Belongs to the sulfatase family.</text>
</comment>
<dbReference type="GO" id="GO:0046872">
    <property type="term" value="F:metal ion binding"/>
    <property type="evidence" value="ECO:0007669"/>
    <property type="project" value="UniProtKB-KW"/>
</dbReference>
<comment type="caution">
    <text evidence="6">The sequence shown here is derived from an EMBL/GenBank/DDBJ whole genome shotgun (WGS) entry which is preliminary data.</text>
</comment>
<keyword evidence="6" id="KW-0808">Transferase</keyword>
<evidence type="ECO:0000259" key="5">
    <source>
        <dbReference type="Pfam" id="PF00884"/>
    </source>
</evidence>
<dbReference type="PANTHER" id="PTHR42693:SF53">
    <property type="entry name" value="ENDO-4-O-SULFATASE"/>
    <property type="match status" value="1"/>
</dbReference>
<dbReference type="RefSeq" id="WP_152126635.1">
    <property type="nucleotide sequence ID" value="NZ_WELI01000013.1"/>
</dbReference>
<dbReference type="InterPro" id="IPR000917">
    <property type="entry name" value="Sulfatase_N"/>
</dbReference>
<dbReference type="AlphaFoldDB" id="A0A7J5TTE7"/>